<evidence type="ECO:0000313" key="8">
    <source>
        <dbReference type="Proteomes" id="UP000660729"/>
    </source>
</evidence>
<accession>A0A8H6RRW8</accession>
<dbReference type="EMBL" id="JABCIY010000031">
    <property type="protein sequence ID" value="KAF7196172.1"/>
    <property type="molecule type" value="Genomic_DNA"/>
</dbReference>
<dbReference type="AlphaFoldDB" id="A0A8H6RRW8"/>
<evidence type="ECO:0000259" key="6">
    <source>
        <dbReference type="Pfam" id="PF08640"/>
    </source>
</evidence>
<dbReference type="GO" id="GO:0032040">
    <property type="term" value="C:small-subunit processome"/>
    <property type="evidence" value="ECO:0007669"/>
    <property type="project" value="TreeGrafter"/>
</dbReference>
<keyword evidence="3" id="KW-0698">rRNA processing</keyword>
<keyword evidence="5" id="KW-0539">Nucleus</keyword>
<comment type="caution">
    <text evidence="7">The sequence shown here is derived from an EMBL/GenBank/DDBJ whole genome shotgun (WGS) entry which is preliminary data.</text>
</comment>
<evidence type="ECO:0000256" key="3">
    <source>
        <dbReference type="ARBA" id="ARBA00022552"/>
    </source>
</evidence>
<evidence type="ECO:0000313" key="7">
    <source>
        <dbReference type="EMBL" id="KAF7196172.1"/>
    </source>
</evidence>
<dbReference type="InterPro" id="IPR055347">
    <property type="entry name" value="UTP6_N"/>
</dbReference>
<evidence type="ECO:0000256" key="2">
    <source>
        <dbReference type="ARBA" id="ARBA00010734"/>
    </source>
</evidence>
<dbReference type="InterPro" id="IPR011990">
    <property type="entry name" value="TPR-like_helical_dom_sf"/>
</dbReference>
<evidence type="ECO:0000256" key="4">
    <source>
        <dbReference type="ARBA" id="ARBA00022737"/>
    </source>
</evidence>
<evidence type="ECO:0000256" key="5">
    <source>
        <dbReference type="ARBA" id="ARBA00023242"/>
    </source>
</evidence>
<dbReference type="OrthoDB" id="28112at2759"/>
<dbReference type="InterPro" id="IPR013949">
    <property type="entry name" value="Utp6"/>
</dbReference>
<gene>
    <name evidence="7" type="ORF">HII31_02573</name>
</gene>
<proteinExistence type="inferred from homology"/>
<dbReference type="GO" id="GO:0030515">
    <property type="term" value="F:snoRNA binding"/>
    <property type="evidence" value="ECO:0007669"/>
    <property type="project" value="InterPro"/>
</dbReference>
<dbReference type="PANTHER" id="PTHR23271">
    <property type="entry name" value="HEPATOCELLULAR CARCINOMA-ASSOCIATED ANTIGEN 66"/>
    <property type="match status" value="1"/>
</dbReference>
<comment type="similarity">
    <text evidence="2">Belongs to the UTP6 family.</text>
</comment>
<protein>
    <submittedName>
        <fullName evidence="7">U3 small nucleolar RNA-associated protein 6</fullName>
    </submittedName>
</protein>
<sequence>MAAASDKARFYLEQYVPELREYEAKGIFSRDEIASITSKRSDFEHTLNARGSTPGDYARYATYEMNLDALRKKRCRRLGVKSSSFSGQRTVFFVLDRATKKFPGDMGLWMQYINFCKKEKANKKLAKVITSVLRLHPKEYGLWVLAAKHYAETQGDMGTARNYMQRGLRFCKEELRLWLEYVKLEMVYLAKIAARRKILGLDEKHEQKVDEDENMITLPSITADDFEPASDDENAKKGVEEVNEDLLKRLENAPAFTGGIPIAIFDSATKQLGSKAPEAAENFFDLISTFDQVLSTPKILDHILDWLRRNASNSVELIISEAKREFFSVDSTSADFPPALSKSLAKIKSGSTRLQDKQQPALSEKAVLLLVPLAENADETDQDIRKVLEASIKRHLRTTSAMPRKPGGKKSGPEAIATTLQNQGKQQQAELVLRLAGDAGIKR</sequence>
<dbReference type="Gene3D" id="1.25.40.10">
    <property type="entry name" value="Tetratricopeptide repeat domain"/>
    <property type="match status" value="1"/>
</dbReference>
<reference evidence="7" key="1">
    <citation type="submission" date="2020-04" db="EMBL/GenBank/DDBJ databases">
        <title>Draft genome resource of the tomato pathogen Pseudocercospora fuligena.</title>
        <authorList>
            <person name="Zaccaron A."/>
        </authorList>
    </citation>
    <scope>NUCLEOTIDE SEQUENCE</scope>
    <source>
        <strain evidence="7">PF001</strain>
    </source>
</reference>
<dbReference type="Proteomes" id="UP000660729">
    <property type="component" value="Unassembled WGS sequence"/>
</dbReference>
<dbReference type="PANTHER" id="PTHR23271:SF1">
    <property type="entry name" value="U3 SMALL NUCLEOLAR RNA-ASSOCIATED PROTEIN 6 HOMOLOG"/>
    <property type="match status" value="1"/>
</dbReference>
<dbReference type="SUPFAM" id="SSF48452">
    <property type="entry name" value="TPR-like"/>
    <property type="match status" value="1"/>
</dbReference>
<keyword evidence="4" id="KW-0677">Repeat</keyword>
<keyword evidence="8" id="KW-1185">Reference proteome</keyword>
<dbReference type="GO" id="GO:0034388">
    <property type="term" value="C:Pwp2p-containing subcomplex of 90S preribosome"/>
    <property type="evidence" value="ECO:0007669"/>
    <property type="project" value="TreeGrafter"/>
</dbReference>
<organism evidence="7 8">
    <name type="scientific">Pseudocercospora fuligena</name>
    <dbReference type="NCBI Taxonomy" id="685502"/>
    <lineage>
        <taxon>Eukaryota</taxon>
        <taxon>Fungi</taxon>
        <taxon>Dikarya</taxon>
        <taxon>Ascomycota</taxon>
        <taxon>Pezizomycotina</taxon>
        <taxon>Dothideomycetes</taxon>
        <taxon>Dothideomycetidae</taxon>
        <taxon>Mycosphaerellales</taxon>
        <taxon>Mycosphaerellaceae</taxon>
        <taxon>Pseudocercospora</taxon>
    </lineage>
</organism>
<evidence type="ECO:0000256" key="1">
    <source>
        <dbReference type="ARBA" id="ARBA00004604"/>
    </source>
</evidence>
<dbReference type="InterPro" id="IPR003107">
    <property type="entry name" value="HAT"/>
</dbReference>
<feature type="domain" description="U3 small nucleolar RNA-associated protein 6 N-terminal" evidence="6">
    <location>
        <begin position="12"/>
        <end position="82"/>
    </location>
</feature>
<dbReference type="Pfam" id="PF08640">
    <property type="entry name" value="U3_assoc_6"/>
    <property type="match status" value="1"/>
</dbReference>
<dbReference type="GO" id="GO:0000462">
    <property type="term" value="P:maturation of SSU-rRNA from tricistronic rRNA transcript (SSU-rRNA, 5.8S rRNA, LSU-rRNA)"/>
    <property type="evidence" value="ECO:0007669"/>
    <property type="project" value="InterPro"/>
</dbReference>
<name>A0A8H6RRW8_9PEZI</name>
<dbReference type="SMART" id="SM00386">
    <property type="entry name" value="HAT"/>
    <property type="match status" value="2"/>
</dbReference>
<comment type="subcellular location">
    <subcellularLocation>
        <location evidence="1">Nucleus</location>
        <location evidence="1">Nucleolus</location>
    </subcellularLocation>
</comment>